<dbReference type="AlphaFoldDB" id="A0A1G2P291"/>
<proteinExistence type="predicted"/>
<evidence type="ECO:0000313" key="3">
    <source>
        <dbReference type="Proteomes" id="UP000177269"/>
    </source>
</evidence>
<comment type="caution">
    <text evidence="2">The sequence shown here is derived from an EMBL/GenBank/DDBJ whole genome shotgun (WGS) entry which is preliminary data.</text>
</comment>
<name>A0A1G2P291_9BACT</name>
<keyword evidence="1" id="KW-0472">Membrane</keyword>
<reference evidence="2 3" key="1">
    <citation type="journal article" date="2016" name="Nat. Commun.">
        <title>Thousands of microbial genomes shed light on interconnected biogeochemical processes in an aquifer system.</title>
        <authorList>
            <person name="Anantharaman K."/>
            <person name="Brown C.T."/>
            <person name="Hug L.A."/>
            <person name="Sharon I."/>
            <person name="Castelle C.J."/>
            <person name="Probst A.J."/>
            <person name="Thomas B.C."/>
            <person name="Singh A."/>
            <person name="Wilkins M.J."/>
            <person name="Karaoz U."/>
            <person name="Brodie E.L."/>
            <person name="Williams K.H."/>
            <person name="Hubbard S.S."/>
            <person name="Banfield J.F."/>
        </authorList>
    </citation>
    <scope>NUCLEOTIDE SEQUENCE [LARGE SCALE GENOMIC DNA]</scope>
</reference>
<evidence type="ECO:0000256" key="1">
    <source>
        <dbReference type="SAM" id="Phobius"/>
    </source>
</evidence>
<feature type="transmembrane region" description="Helical" evidence="1">
    <location>
        <begin position="9"/>
        <end position="31"/>
    </location>
</feature>
<organism evidence="2 3">
    <name type="scientific">Candidatus Taylorbacteria bacterium RIFCSPLOWO2_12_FULL_43_20</name>
    <dbReference type="NCBI Taxonomy" id="1802332"/>
    <lineage>
        <taxon>Bacteria</taxon>
        <taxon>Candidatus Tayloriibacteriota</taxon>
    </lineage>
</organism>
<protein>
    <submittedName>
        <fullName evidence="2">Uncharacterized protein</fullName>
    </submittedName>
</protein>
<keyword evidence="1" id="KW-1133">Transmembrane helix</keyword>
<gene>
    <name evidence="2" type="ORF">A3G52_04175</name>
</gene>
<dbReference type="Proteomes" id="UP000177269">
    <property type="component" value="Unassembled WGS sequence"/>
</dbReference>
<evidence type="ECO:0000313" key="2">
    <source>
        <dbReference type="EMBL" id="OHA41732.1"/>
    </source>
</evidence>
<dbReference type="EMBL" id="MHSK01000026">
    <property type="protein sequence ID" value="OHA41732.1"/>
    <property type="molecule type" value="Genomic_DNA"/>
</dbReference>
<accession>A0A1G2P291</accession>
<keyword evidence="1" id="KW-0812">Transmembrane</keyword>
<sequence length="193" mass="21940">MKEFIKKNFAIILAFVLPVALIVVIALSSYLPSLFLSTDYNFVYASCSDNNYSYRCSNYLQSRYSVVNGKLVINSIDPVQDTDRDGVPDINENYTVRFFIHDTANNESREITSEEVQSLNLSGLLTSPDGVTVSSDYDRGGDFFPFFDGNSSYGYYLTKGRSRTKLNLINTDKNGYYYQGNFRFMGWIIPGRN</sequence>